<evidence type="ECO:0000313" key="3">
    <source>
        <dbReference type="Proteomes" id="UP000295390"/>
    </source>
</evidence>
<proteinExistence type="predicted"/>
<gene>
    <name evidence="2" type="ORF">DFQ07_1468</name>
</gene>
<organism evidence="2 3">
    <name type="scientific">Tenacibaculum caenipelagi</name>
    <dbReference type="NCBI Taxonomy" id="1325435"/>
    <lineage>
        <taxon>Bacteria</taxon>
        <taxon>Pseudomonadati</taxon>
        <taxon>Bacteroidota</taxon>
        <taxon>Flavobacteriia</taxon>
        <taxon>Flavobacteriales</taxon>
        <taxon>Flavobacteriaceae</taxon>
        <taxon>Tenacibaculum</taxon>
    </lineage>
</organism>
<dbReference type="Proteomes" id="UP000295390">
    <property type="component" value="Unassembled WGS sequence"/>
</dbReference>
<dbReference type="NCBIfam" id="TIGR02594">
    <property type="entry name" value="TIGR02594 family protein"/>
    <property type="match status" value="1"/>
</dbReference>
<accession>A0A4R6TD58</accession>
<dbReference type="InterPro" id="IPR013423">
    <property type="entry name" value="CHP02594"/>
</dbReference>
<dbReference type="InterPro" id="IPR038765">
    <property type="entry name" value="Papain-like_cys_pep_sf"/>
</dbReference>
<evidence type="ECO:0000259" key="1">
    <source>
        <dbReference type="Pfam" id="PF05257"/>
    </source>
</evidence>
<dbReference type="Pfam" id="PF05257">
    <property type="entry name" value="CHAP"/>
    <property type="match status" value="1"/>
</dbReference>
<dbReference type="EMBL" id="SNYH01000003">
    <property type="protein sequence ID" value="TDQ27617.1"/>
    <property type="molecule type" value="Genomic_DNA"/>
</dbReference>
<feature type="domain" description="Peptidase C51" evidence="1">
    <location>
        <begin position="41"/>
        <end position="117"/>
    </location>
</feature>
<dbReference type="OrthoDB" id="9813532at2"/>
<dbReference type="RefSeq" id="WP_133535606.1">
    <property type="nucleotide sequence ID" value="NZ_SNYH01000003.1"/>
</dbReference>
<dbReference type="InterPro" id="IPR007921">
    <property type="entry name" value="CHAP_dom"/>
</dbReference>
<comment type="caution">
    <text evidence="2">The sequence shown here is derived from an EMBL/GenBank/DDBJ whole genome shotgun (WGS) entry which is preliminary data.</text>
</comment>
<dbReference type="Gene3D" id="3.90.1720.10">
    <property type="entry name" value="endopeptidase domain like (from Nostoc punctiforme)"/>
    <property type="match status" value="1"/>
</dbReference>
<name>A0A4R6TD58_9FLAO</name>
<dbReference type="AlphaFoldDB" id="A0A4R6TD58"/>
<dbReference type="SUPFAM" id="SSF54001">
    <property type="entry name" value="Cysteine proteinases"/>
    <property type="match status" value="1"/>
</dbReference>
<sequence length="141" mass="16242">MKLIEIALSQIGIKEIVGRQDNPEVLKYFNEIGYDGSKLKDETAWCSAFANWVCKKAGLPYTCKLNARSWLKVGCKTDTPRIGDIVVLWREKPDSWKGHVGFFIREDVDYIYVLGGNQSNQVKISAYSKYKLLEYRRLVKD</sequence>
<protein>
    <submittedName>
        <fullName evidence="2">Uncharacterized protein (TIGR02594 family)</fullName>
    </submittedName>
</protein>
<evidence type="ECO:0000313" key="2">
    <source>
        <dbReference type="EMBL" id="TDQ27617.1"/>
    </source>
</evidence>
<keyword evidence="3" id="KW-1185">Reference proteome</keyword>
<reference evidence="2 3" key="1">
    <citation type="submission" date="2019-03" db="EMBL/GenBank/DDBJ databases">
        <title>Genomic Encyclopedia of Type Strains, Phase III (KMG-III): the genomes of soil and plant-associated and newly described type strains.</title>
        <authorList>
            <person name="Whitman W."/>
        </authorList>
    </citation>
    <scope>NUCLEOTIDE SEQUENCE [LARGE SCALE GENOMIC DNA]</scope>
    <source>
        <strain evidence="2 3">CECT 8283</strain>
    </source>
</reference>